<dbReference type="GO" id="GO:0005886">
    <property type="term" value="C:plasma membrane"/>
    <property type="evidence" value="ECO:0007669"/>
    <property type="project" value="UniProtKB-SubCell"/>
</dbReference>
<dbReference type="InterPro" id="IPR025857">
    <property type="entry name" value="MacB_PCD"/>
</dbReference>
<reference evidence="9 10" key="1">
    <citation type="submission" date="2018-06" db="EMBL/GenBank/DDBJ databases">
        <title>Genomic Encyclopedia of Archaeal and Bacterial Type Strains, Phase II (KMG-II): from individual species to whole genera.</title>
        <authorList>
            <person name="Goeker M."/>
        </authorList>
    </citation>
    <scope>NUCLEOTIDE SEQUENCE [LARGE SCALE GENOMIC DNA]</scope>
    <source>
        <strain evidence="9 10">DSM 29821</strain>
    </source>
</reference>
<evidence type="ECO:0000313" key="9">
    <source>
        <dbReference type="EMBL" id="RAJ76704.1"/>
    </source>
</evidence>
<dbReference type="InterPro" id="IPR003838">
    <property type="entry name" value="ABC3_permease_C"/>
</dbReference>
<comment type="subcellular location">
    <subcellularLocation>
        <location evidence="1">Cell membrane</location>
        <topology evidence="1">Multi-pass membrane protein</topology>
    </subcellularLocation>
</comment>
<keyword evidence="4 6" id="KW-1133">Transmembrane helix</keyword>
<feature type="domain" description="ABC3 transporter permease C-terminal" evidence="7">
    <location>
        <begin position="285"/>
        <end position="400"/>
    </location>
</feature>
<feature type="domain" description="MacB-like periplasmic core" evidence="8">
    <location>
        <begin position="20"/>
        <end position="238"/>
    </location>
</feature>
<feature type="transmembrane region" description="Helical" evidence="6">
    <location>
        <begin position="368"/>
        <end position="394"/>
    </location>
</feature>
<feature type="transmembrane region" description="Helical" evidence="6">
    <location>
        <begin position="278"/>
        <end position="299"/>
    </location>
</feature>
<protein>
    <submittedName>
        <fullName evidence="9">Putative ABC transport system permease protein</fullName>
    </submittedName>
</protein>
<evidence type="ECO:0000256" key="5">
    <source>
        <dbReference type="ARBA" id="ARBA00023136"/>
    </source>
</evidence>
<feature type="transmembrane region" description="Helical" evidence="6">
    <location>
        <begin position="335"/>
        <end position="356"/>
    </location>
</feature>
<dbReference type="AlphaFoldDB" id="A0A327VQI7"/>
<evidence type="ECO:0000256" key="4">
    <source>
        <dbReference type="ARBA" id="ARBA00022989"/>
    </source>
</evidence>
<dbReference type="RefSeq" id="WP_111594414.1">
    <property type="nucleotide sequence ID" value="NZ_QLMA01000008.1"/>
</dbReference>
<feature type="transmembrane region" description="Helical" evidence="6">
    <location>
        <begin position="21"/>
        <end position="41"/>
    </location>
</feature>
<dbReference type="Pfam" id="PF02687">
    <property type="entry name" value="FtsX"/>
    <property type="match status" value="1"/>
</dbReference>
<evidence type="ECO:0000313" key="10">
    <source>
        <dbReference type="Proteomes" id="UP000249819"/>
    </source>
</evidence>
<keyword evidence="3 6" id="KW-0812">Transmembrane</keyword>
<dbReference type="EMBL" id="QLMA01000008">
    <property type="protein sequence ID" value="RAJ76704.1"/>
    <property type="molecule type" value="Genomic_DNA"/>
</dbReference>
<organism evidence="9 10">
    <name type="scientific">Chitinophaga dinghuensis</name>
    <dbReference type="NCBI Taxonomy" id="1539050"/>
    <lineage>
        <taxon>Bacteria</taxon>
        <taxon>Pseudomonadati</taxon>
        <taxon>Bacteroidota</taxon>
        <taxon>Chitinophagia</taxon>
        <taxon>Chitinophagales</taxon>
        <taxon>Chitinophagaceae</taxon>
        <taxon>Chitinophaga</taxon>
    </lineage>
</organism>
<evidence type="ECO:0000256" key="1">
    <source>
        <dbReference type="ARBA" id="ARBA00004651"/>
    </source>
</evidence>
<dbReference type="PANTHER" id="PTHR30572:SF18">
    <property type="entry name" value="ABC-TYPE MACROLIDE FAMILY EXPORT SYSTEM PERMEASE COMPONENT 2"/>
    <property type="match status" value="1"/>
</dbReference>
<evidence type="ECO:0000256" key="2">
    <source>
        <dbReference type="ARBA" id="ARBA00022475"/>
    </source>
</evidence>
<dbReference type="Pfam" id="PF12704">
    <property type="entry name" value="MacB_PCD"/>
    <property type="match status" value="1"/>
</dbReference>
<evidence type="ECO:0000259" key="8">
    <source>
        <dbReference type="Pfam" id="PF12704"/>
    </source>
</evidence>
<keyword evidence="2" id="KW-1003">Cell membrane</keyword>
<sequence>MLKNYFKIAIAVLKRRKFFTFISLFGISFTLATLLVLTSFLDKVINDEYPDAKRSRSIYVTGIEERGKGTRSSSALSLGYVNKYILHMKTPAAIAFHSMQIGTNAYHNGKKISVNYKFVNSVFWDIMEFDFLQGKPFSAQQVNSLDKVAVISQDLSDAYFGIGEPAVGKYLEVGNDKYRISGVVKNVPATAYMLNGDMYIPYTLSQDNPNEQTYFGSWNAVLLARSKSDMPLIQKEYEDIIARLPHSDKRFTKTLSNADEYLDAYMRAGNQDGKSKTWIYTALGIFVFLIVLLPVVNLVNINITRIMERSSEIAVRKAFGATANTLVYQFIVENIILTLLGGLFGLLLAQFFLWILNGAALLTNVHLTLNLTVLFTGLLICLIFGFLSGVYPAWRMSRFPIIKALKA</sequence>
<evidence type="ECO:0000259" key="7">
    <source>
        <dbReference type="Pfam" id="PF02687"/>
    </source>
</evidence>
<evidence type="ECO:0000256" key="3">
    <source>
        <dbReference type="ARBA" id="ARBA00022692"/>
    </source>
</evidence>
<keyword evidence="10" id="KW-1185">Reference proteome</keyword>
<dbReference type="OrthoDB" id="8740261at2"/>
<accession>A0A327VQI7</accession>
<keyword evidence="5 6" id="KW-0472">Membrane</keyword>
<dbReference type="PANTHER" id="PTHR30572">
    <property type="entry name" value="MEMBRANE COMPONENT OF TRANSPORTER-RELATED"/>
    <property type="match status" value="1"/>
</dbReference>
<name>A0A327VQI7_9BACT</name>
<dbReference type="GO" id="GO:0022857">
    <property type="term" value="F:transmembrane transporter activity"/>
    <property type="evidence" value="ECO:0007669"/>
    <property type="project" value="TreeGrafter"/>
</dbReference>
<dbReference type="Proteomes" id="UP000249819">
    <property type="component" value="Unassembled WGS sequence"/>
</dbReference>
<proteinExistence type="predicted"/>
<dbReference type="InterPro" id="IPR050250">
    <property type="entry name" value="Macrolide_Exporter_MacB"/>
</dbReference>
<gene>
    <name evidence="9" type="ORF">CLV59_108225</name>
</gene>
<comment type="caution">
    <text evidence="9">The sequence shown here is derived from an EMBL/GenBank/DDBJ whole genome shotgun (WGS) entry which is preliminary data.</text>
</comment>
<evidence type="ECO:0000256" key="6">
    <source>
        <dbReference type="SAM" id="Phobius"/>
    </source>
</evidence>